<accession>A0A1G2Q167</accession>
<sequence>MAKSKTKVLIVEDDPTLAEMYGTKFTAEGFEVLHAADGVEGLEIARAKKPEAILLDVMMPKLDGFATLKELRADKTMKKVPVVMLTNLGQEEDIKKGKELGADDYFVKANQTPAEIVVKVKALLK</sequence>
<dbReference type="PANTHER" id="PTHR44591">
    <property type="entry name" value="STRESS RESPONSE REGULATOR PROTEIN 1"/>
    <property type="match status" value="1"/>
</dbReference>
<keyword evidence="1 6" id="KW-0597">Phosphoprotein</keyword>
<protein>
    <recommendedName>
        <fullName evidence="7">Response regulatory domain-containing protein</fullName>
    </recommendedName>
</protein>
<organism evidence="8 9">
    <name type="scientific">Candidatus Veblenbacteria bacterium RIFOXYB1_FULL_43_13</name>
    <dbReference type="NCBI Taxonomy" id="1802426"/>
    <lineage>
        <taxon>Bacteria</taxon>
        <taxon>Candidatus Vebleniibacteriota</taxon>
    </lineage>
</organism>
<dbReference type="PROSITE" id="PS50110">
    <property type="entry name" value="RESPONSE_REGULATORY"/>
    <property type="match status" value="1"/>
</dbReference>
<dbReference type="InterPro" id="IPR050595">
    <property type="entry name" value="Bact_response_regulator"/>
</dbReference>
<evidence type="ECO:0000259" key="7">
    <source>
        <dbReference type="PROSITE" id="PS50110"/>
    </source>
</evidence>
<reference evidence="8 9" key="1">
    <citation type="journal article" date="2016" name="Nat. Commun.">
        <title>Thousands of microbial genomes shed light on interconnected biogeochemical processes in an aquifer system.</title>
        <authorList>
            <person name="Anantharaman K."/>
            <person name="Brown C.T."/>
            <person name="Hug L.A."/>
            <person name="Sharon I."/>
            <person name="Castelle C.J."/>
            <person name="Probst A.J."/>
            <person name="Thomas B.C."/>
            <person name="Singh A."/>
            <person name="Wilkins M.J."/>
            <person name="Karaoz U."/>
            <person name="Brodie E.L."/>
            <person name="Williams K.H."/>
            <person name="Hubbard S.S."/>
            <person name="Banfield J.F."/>
        </authorList>
    </citation>
    <scope>NUCLEOTIDE SEQUENCE [LARGE SCALE GENOMIC DNA]</scope>
</reference>
<dbReference type="GO" id="GO:0003677">
    <property type="term" value="F:DNA binding"/>
    <property type="evidence" value="ECO:0007669"/>
    <property type="project" value="UniProtKB-KW"/>
</dbReference>
<dbReference type="AlphaFoldDB" id="A0A1G2Q167"/>
<comment type="caution">
    <text evidence="8">The sequence shown here is derived from an EMBL/GenBank/DDBJ whole genome shotgun (WGS) entry which is preliminary data.</text>
</comment>
<gene>
    <name evidence="8" type="ORF">A2388_02245</name>
</gene>
<dbReference type="GO" id="GO:0000160">
    <property type="term" value="P:phosphorelay signal transduction system"/>
    <property type="evidence" value="ECO:0007669"/>
    <property type="project" value="UniProtKB-KW"/>
</dbReference>
<dbReference type="SUPFAM" id="SSF52172">
    <property type="entry name" value="CheY-like"/>
    <property type="match status" value="1"/>
</dbReference>
<evidence type="ECO:0000313" key="8">
    <source>
        <dbReference type="EMBL" id="OHA54307.1"/>
    </source>
</evidence>
<proteinExistence type="predicted"/>
<dbReference type="Gene3D" id="3.40.50.2300">
    <property type="match status" value="1"/>
</dbReference>
<keyword evidence="2" id="KW-0902">Two-component regulatory system</keyword>
<keyword evidence="4" id="KW-0238">DNA-binding</keyword>
<dbReference type="SMART" id="SM00448">
    <property type="entry name" value="REC"/>
    <property type="match status" value="1"/>
</dbReference>
<keyword evidence="3" id="KW-0805">Transcription regulation</keyword>
<dbReference type="FunFam" id="3.40.50.2300:FF:000001">
    <property type="entry name" value="DNA-binding response regulator PhoB"/>
    <property type="match status" value="1"/>
</dbReference>
<dbReference type="Pfam" id="PF00072">
    <property type="entry name" value="Response_reg"/>
    <property type="match status" value="1"/>
</dbReference>
<name>A0A1G2Q167_9BACT</name>
<evidence type="ECO:0000256" key="2">
    <source>
        <dbReference type="ARBA" id="ARBA00023012"/>
    </source>
</evidence>
<dbReference type="EMBL" id="MHTC01000053">
    <property type="protein sequence ID" value="OHA54307.1"/>
    <property type="molecule type" value="Genomic_DNA"/>
</dbReference>
<evidence type="ECO:0000256" key="6">
    <source>
        <dbReference type="PROSITE-ProRule" id="PRU00169"/>
    </source>
</evidence>
<evidence type="ECO:0000256" key="3">
    <source>
        <dbReference type="ARBA" id="ARBA00023015"/>
    </source>
</evidence>
<feature type="domain" description="Response regulatory" evidence="7">
    <location>
        <begin position="7"/>
        <end position="123"/>
    </location>
</feature>
<dbReference type="InterPro" id="IPR001789">
    <property type="entry name" value="Sig_transdc_resp-reg_receiver"/>
</dbReference>
<feature type="modified residue" description="4-aspartylphosphate" evidence="6">
    <location>
        <position position="56"/>
    </location>
</feature>
<dbReference type="PANTHER" id="PTHR44591:SF3">
    <property type="entry name" value="RESPONSE REGULATORY DOMAIN-CONTAINING PROTEIN"/>
    <property type="match status" value="1"/>
</dbReference>
<evidence type="ECO:0000313" key="9">
    <source>
        <dbReference type="Proteomes" id="UP000177575"/>
    </source>
</evidence>
<dbReference type="InterPro" id="IPR011006">
    <property type="entry name" value="CheY-like_superfamily"/>
</dbReference>
<keyword evidence="5" id="KW-0804">Transcription</keyword>
<dbReference type="Proteomes" id="UP000177575">
    <property type="component" value="Unassembled WGS sequence"/>
</dbReference>
<evidence type="ECO:0000256" key="4">
    <source>
        <dbReference type="ARBA" id="ARBA00023125"/>
    </source>
</evidence>
<evidence type="ECO:0000256" key="1">
    <source>
        <dbReference type="ARBA" id="ARBA00022553"/>
    </source>
</evidence>
<evidence type="ECO:0000256" key="5">
    <source>
        <dbReference type="ARBA" id="ARBA00023163"/>
    </source>
</evidence>
<dbReference type="CDD" id="cd17574">
    <property type="entry name" value="REC_OmpR"/>
    <property type="match status" value="1"/>
</dbReference>